<gene>
    <name evidence="5" type="ORF">OOZ53_14725</name>
</gene>
<dbReference type="PANTHER" id="PTHR43537:SF45">
    <property type="entry name" value="GNTR FAMILY REGULATORY PROTEIN"/>
    <property type="match status" value="1"/>
</dbReference>
<keyword evidence="6" id="KW-1185">Reference proteome</keyword>
<dbReference type="Pfam" id="PF00392">
    <property type="entry name" value="GntR"/>
    <property type="match status" value="1"/>
</dbReference>
<sequence>MSNPAQRTAATDQAYHAIRSDILSGTLKEGERITEQRMAENLGLSRTPVREAISKLIHEGFVERGTGYTTRVAHFEDEELEQMFQIRKLLESYGAARAAEFATDEQVEHLKELSAEMSAHTPPKSQSDYKIISAANEKFHRTIMEAARSPRLSALISMAVNVGMVARMYHLYSDEDLIRSAAHHHEITDAIAARSPEWAASVMSSHLLAAASMAARAGQRKVPAAF</sequence>
<dbReference type="PRINTS" id="PR00035">
    <property type="entry name" value="HTHGNTR"/>
</dbReference>
<evidence type="ECO:0000313" key="6">
    <source>
        <dbReference type="Proteomes" id="UP001148313"/>
    </source>
</evidence>
<keyword evidence="2" id="KW-0238">DNA-binding</keyword>
<accession>A0ABT4VPJ9</accession>
<name>A0ABT4VPJ9_9HYPH</name>
<organism evidence="5 6">
    <name type="scientific">Hoeflea poritis</name>
    <dbReference type="NCBI Taxonomy" id="2993659"/>
    <lineage>
        <taxon>Bacteria</taxon>
        <taxon>Pseudomonadati</taxon>
        <taxon>Pseudomonadota</taxon>
        <taxon>Alphaproteobacteria</taxon>
        <taxon>Hyphomicrobiales</taxon>
        <taxon>Rhizobiaceae</taxon>
        <taxon>Hoeflea</taxon>
    </lineage>
</organism>
<comment type="caution">
    <text evidence="5">The sequence shown here is derived from an EMBL/GenBank/DDBJ whole genome shotgun (WGS) entry which is preliminary data.</text>
</comment>
<dbReference type="SUPFAM" id="SSF48008">
    <property type="entry name" value="GntR ligand-binding domain-like"/>
    <property type="match status" value="1"/>
</dbReference>
<evidence type="ECO:0000256" key="2">
    <source>
        <dbReference type="ARBA" id="ARBA00023125"/>
    </source>
</evidence>
<dbReference type="Pfam" id="PF07729">
    <property type="entry name" value="FCD"/>
    <property type="match status" value="1"/>
</dbReference>
<dbReference type="SUPFAM" id="SSF46785">
    <property type="entry name" value="Winged helix' DNA-binding domain"/>
    <property type="match status" value="1"/>
</dbReference>
<dbReference type="SMART" id="SM00345">
    <property type="entry name" value="HTH_GNTR"/>
    <property type="match status" value="1"/>
</dbReference>
<dbReference type="PANTHER" id="PTHR43537">
    <property type="entry name" value="TRANSCRIPTIONAL REGULATOR, GNTR FAMILY"/>
    <property type="match status" value="1"/>
</dbReference>
<dbReference type="InterPro" id="IPR008920">
    <property type="entry name" value="TF_FadR/GntR_C"/>
</dbReference>
<evidence type="ECO:0000256" key="3">
    <source>
        <dbReference type="ARBA" id="ARBA00023163"/>
    </source>
</evidence>
<dbReference type="SMART" id="SM00895">
    <property type="entry name" value="FCD"/>
    <property type="match status" value="1"/>
</dbReference>
<dbReference type="InterPro" id="IPR011711">
    <property type="entry name" value="GntR_C"/>
</dbReference>
<keyword evidence="3" id="KW-0804">Transcription</keyword>
<dbReference type="InterPro" id="IPR036390">
    <property type="entry name" value="WH_DNA-bd_sf"/>
</dbReference>
<keyword evidence="1" id="KW-0805">Transcription regulation</keyword>
<dbReference type="EMBL" id="JAPJZH010000008">
    <property type="protein sequence ID" value="MDA4846616.1"/>
    <property type="molecule type" value="Genomic_DNA"/>
</dbReference>
<evidence type="ECO:0000256" key="1">
    <source>
        <dbReference type="ARBA" id="ARBA00023015"/>
    </source>
</evidence>
<dbReference type="Gene3D" id="1.10.10.10">
    <property type="entry name" value="Winged helix-like DNA-binding domain superfamily/Winged helix DNA-binding domain"/>
    <property type="match status" value="1"/>
</dbReference>
<dbReference type="InterPro" id="IPR000524">
    <property type="entry name" value="Tscrpt_reg_HTH_GntR"/>
</dbReference>
<evidence type="ECO:0000313" key="5">
    <source>
        <dbReference type="EMBL" id="MDA4846616.1"/>
    </source>
</evidence>
<dbReference type="PROSITE" id="PS50949">
    <property type="entry name" value="HTH_GNTR"/>
    <property type="match status" value="1"/>
</dbReference>
<dbReference type="InterPro" id="IPR036388">
    <property type="entry name" value="WH-like_DNA-bd_sf"/>
</dbReference>
<dbReference type="CDD" id="cd07377">
    <property type="entry name" value="WHTH_GntR"/>
    <property type="match status" value="1"/>
</dbReference>
<dbReference type="Proteomes" id="UP001148313">
    <property type="component" value="Unassembled WGS sequence"/>
</dbReference>
<proteinExistence type="predicted"/>
<reference evidence="5" key="1">
    <citation type="submission" date="2022-11" db="EMBL/GenBank/DDBJ databases">
        <title>Hoeflea poritis sp. nov., isolated from scleractinian coral Porites lutea.</title>
        <authorList>
            <person name="Zhang G."/>
            <person name="Wei Q."/>
            <person name="Cai L."/>
        </authorList>
    </citation>
    <scope>NUCLEOTIDE SEQUENCE</scope>
    <source>
        <strain evidence="5">E7-10</strain>
    </source>
</reference>
<dbReference type="Gene3D" id="1.20.120.530">
    <property type="entry name" value="GntR ligand-binding domain-like"/>
    <property type="match status" value="1"/>
</dbReference>
<protein>
    <submittedName>
        <fullName evidence="5">GntR family transcriptional regulator</fullName>
    </submittedName>
</protein>
<dbReference type="RefSeq" id="WP_271090387.1">
    <property type="nucleotide sequence ID" value="NZ_JAPJZH010000008.1"/>
</dbReference>
<evidence type="ECO:0000259" key="4">
    <source>
        <dbReference type="PROSITE" id="PS50949"/>
    </source>
</evidence>
<feature type="domain" description="HTH gntR-type" evidence="4">
    <location>
        <begin position="8"/>
        <end position="75"/>
    </location>
</feature>